<dbReference type="CDD" id="cd05233">
    <property type="entry name" value="SDR_c"/>
    <property type="match status" value="1"/>
</dbReference>
<dbReference type="Pfam" id="PF13561">
    <property type="entry name" value="adh_short_C2"/>
    <property type="match status" value="1"/>
</dbReference>
<dbReference type="InterPro" id="IPR002347">
    <property type="entry name" value="SDR_fam"/>
</dbReference>
<reference evidence="3 4" key="1">
    <citation type="submission" date="2024-07" db="EMBL/GenBank/DDBJ databases">
        <title>Section-level genome sequencing and comparative genomics of Aspergillus sections Usti and Cavernicolus.</title>
        <authorList>
            <consortium name="Lawrence Berkeley National Laboratory"/>
            <person name="Nybo J.L."/>
            <person name="Vesth T.C."/>
            <person name="Theobald S."/>
            <person name="Frisvad J.C."/>
            <person name="Larsen T.O."/>
            <person name="Kjaerboelling I."/>
            <person name="Rothschild-Mancinelli K."/>
            <person name="Lyhne E.K."/>
            <person name="Kogle M.E."/>
            <person name="Barry K."/>
            <person name="Clum A."/>
            <person name="Na H."/>
            <person name="Ledsgaard L."/>
            <person name="Lin J."/>
            <person name="Lipzen A."/>
            <person name="Kuo A."/>
            <person name="Riley R."/>
            <person name="Mondo S."/>
            <person name="Labutti K."/>
            <person name="Haridas S."/>
            <person name="Pangalinan J."/>
            <person name="Salamov A.A."/>
            <person name="Simmons B.A."/>
            <person name="Magnuson J.K."/>
            <person name="Chen J."/>
            <person name="Drula E."/>
            <person name="Henrissat B."/>
            <person name="Wiebenga A."/>
            <person name="Lubbers R.J."/>
            <person name="Gomes A.C."/>
            <person name="Makela M.R."/>
            <person name="Stajich J."/>
            <person name="Grigoriev I.V."/>
            <person name="Mortensen U.H."/>
            <person name="De Vries R.P."/>
            <person name="Baker S.E."/>
            <person name="Andersen M.R."/>
        </authorList>
    </citation>
    <scope>NUCLEOTIDE SEQUENCE [LARGE SCALE GENOMIC DNA]</scope>
    <source>
        <strain evidence="3 4">CBS 588.65</strain>
    </source>
</reference>
<evidence type="ECO:0000256" key="2">
    <source>
        <dbReference type="ARBA" id="ARBA00023002"/>
    </source>
</evidence>
<evidence type="ECO:0000256" key="1">
    <source>
        <dbReference type="ARBA" id="ARBA00006484"/>
    </source>
</evidence>
<dbReference type="Proteomes" id="UP001610334">
    <property type="component" value="Unassembled WGS sequence"/>
</dbReference>
<gene>
    <name evidence="3" type="ORF">BJX63DRAFT_429060</name>
</gene>
<dbReference type="PANTHER" id="PTHR24321">
    <property type="entry name" value="DEHYDROGENASES, SHORT CHAIN"/>
    <property type="match status" value="1"/>
</dbReference>
<sequence>MATTVALVTGAASSIGCAIAHTFVKEGCTRLLLGDVNQENLSVTSDELRTANPSVKIVTCKLDVSSGSEVQKFMDAGVSAFGGIHYPVNNVGITSNPRARTHKLETSSFDALVAVNLRGTWLCQRAELWQMLRQQDWGSSTAGGHCERFFAFALVSHSTSGGYSATKAGVLGMTRTDVIAYAADGIRLIAVLPGWVKTPTSEESERRGANYAPIISTIPVKRWGFPVEITEACVFLAGEKASLITEADLVVDGGKRISTWVD</sequence>
<dbReference type="PRINTS" id="PR00081">
    <property type="entry name" value="GDHRDH"/>
</dbReference>
<evidence type="ECO:0000313" key="4">
    <source>
        <dbReference type="Proteomes" id="UP001610334"/>
    </source>
</evidence>
<dbReference type="EMBL" id="JBFXLT010000013">
    <property type="protein sequence ID" value="KAL2818559.1"/>
    <property type="molecule type" value="Genomic_DNA"/>
</dbReference>
<dbReference type="SUPFAM" id="SSF51735">
    <property type="entry name" value="NAD(P)-binding Rossmann-fold domains"/>
    <property type="match status" value="1"/>
</dbReference>
<evidence type="ECO:0000313" key="3">
    <source>
        <dbReference type="EMBL" id="KAL2818559.1"/>
    </source>
</evidence>
<organism evidence="3 4">
    <name type="scientific">Aspergillus granulosus</name>
    <dbReference type="NCBI Taxonomy" id="176169"/>
    <lineage>
        <taxon>Eukaryota</taxon>
        <taxon>Fungi</taxon>
        <taxon>Dikarya</taxon>
        <taxon>Ascomycota</taxon>
        <taxon>Pezizomycotina</taxon>
        <taxon>Eurotiomycetes</taxon>
        <taxon>Eurotiomycetidae</taxon>
        <taxon>Eurotiales</taxon>
        <taxon>Aspergillaceae</taxon>
        <taxon>Aspergillus</taxon>
        <taxon>Aspergillus subgen. Nidulantes</taxon>
    </lineage>
</organism>
<accession>A0ABR4HST8</accession>
<comment type="similarity">
    <text evidence="1">Belongs to the short-chain dehydrogenases/reductases (SDR) family.</text>
</comment>
<dbReference type="InterPro" id="IPR036291">
    <property type="entry name" value="NAD(P)-bd_dom_sf"/>
</dbReference>
<proteinExistence type="inferred from homology"/>
<name>A0ABR4HST8_9EURO</name>
<keyword evidence="4" id="KW-1185">Reference proteome</keyword>
<dbReference type="Gene3D" id="3.40.50.720">
    <property type="entry name" value="NAD(P)-binding Rossmann-like Domain"/>
    <property type="match status" value="1"/>
</dbReference>
<keyword evidence="2" id="KW-0560">Oxidoreductase</keyword>
<dbReference type="PANTHER" id="PTHR24321:SF12">
    <property type="entry name" value="SHORT-CHAIN DEHYDROGENASE_REDUCTASE FAMILY, PUTATIVE (AFU_ORTHOLOGUE AFUA_5G14340)-RELATED"/>
    <property type="match status" value="1"/>
</dbReference>
<comment type="caution">
    <text evidence="3">The sequence shown here is derived from an EMBL/GenBank/DDBJ whole genome shotgun (WGS) entry which is preliminary data.</text>
</comment>
<protein>
    <submittedName>
        <fullName evidence="3">Short chain dehydrogenase/ reductase</fullName>
    </submittedName>
</protein>